<feature type="transmembrane region" description="Helical" evidence="1">
    <location>
        <begin position="155"/>
        <end position="175"/>
    </location>
</feature>
<dbReference type="Proteomes" id="UP000492821">
    <property type="component" value="Unassembled WGS sequence"/>
</dbReference>
<sequence length="367" mass="41597">MLNMIETVLLEFLCFCSSLSFLVGGICFIFFRDRARRIMTVAPGLQTFLKPMSLLWFFMPLSLTVSNLYILFEFDFTSPVSHFLRSFMVFSSNIIDFSALTISIDCAVASLTRTQDPLLRTKTHGYIASVVCIAITLCIALAYQFDRPRFSDALSYFSMISHISCFVIEVTLLIANSRRHKVIPFAYQLSVRHKLVRNIKLLRLLVPFLFITTIFSTFGPNAVLYLVRSRVISTSTGVQLIFSTEVALLIINIRRHKIVPFTYELSIRHKLVRNIKLLQLLCPFLLVATVFSAIGPVASLYLVRANAVSAAVGTQIVYVCYNAAFLSIIVIFTWKCRKQTVTAKIAFIKSNDQCAISHFQQLKTIWG</sequence>
<feature type="transmembrane region" description="Helical" evidence="1">
    <location>
        <begin position="12"/>
        <end position="31"/>
    </location>
</feature>
<keyword evidence="1" id="KW-1133">Transmembrane helix</keyword>
<reference evidence="3" key="2">
    <citation type="submission" date="2020-10" db="UniProtKB">
        <authorList>
            <consortium name="WormBaseParasite"/>
        </authorList>
    </citation>
    <scope>IDENTIFICATION</scope>
</reference>
<feature type="transmembrane region" description="Helical" evidence="1">
    <location>
        <begin position="315"/>
        <end position="334"/>
    </location>
</feature>
<dbReference type="WBParaSite" id="Pan_g23266.t1">
    <property type="protein sequence ID" value="Pan_g23266.t1"/>
    <property type="gene ID" value="Pan_g23266"/>
</dbReference>
<protein>
    <submittedName>
        <fullName evidence="3">G protein-coupled receptor</fullName>
    </submittedName>
</protein>
<keyword evidence="2" id="KW-1185">Reference proteome</keyword>
<feature type="transmembrane region" description="Helical" evidence="1">
    <location>
        <begin position="277"/>
        <end position="303"/>
    </location>
</feature>
<accession>A0A7E4VPC5</accession>
<evidence type="ECO:0000313" key="2">
    <source>
        <dbReference type="Proteomes" id="UP000492821"/>
    </source>
</evidence>
<keyword evidence="1" id="KW-0472">Membrane</keyword>
<feature type="transmembrane region" description="Helical" evidence="1">
    <location>
        <begin position="52"/>
        <end position="72"/>
    </location>
</feature>
<organism evidence="2 3">
    <name type="scientific">Panagrellus redivivus</name>
    <name type="common">Microworm</name>
    <dbReference type="NCBI Taxonomy" id="6233"/>
    <lineage>
        <taxon>Eukaryota</taxon>
        <taxon>Metazoa</taxon>
        <taxon>Ecdysozoa</taxon>
        <taxon>Nematoda</taxon>
        <taxon>Chromadorea</taxon>
        <taxon>Rhabditida</taxon>
        <taxon>Tylenchina</taxon>
        <taxon>Panagrolaimomorpha</taxon>
        <taxon>Panagrolaimoidea</taxon>
        <taxon>Panagrolaimidae</taxon>
        <taxon>Panagrellus</taxon>
    </lineage>
</organism>
<dbReference type="AlphaFoldDB" id="A0A7E4VPC5"/>
<feature type="transmembrane region" description="Helical" evidence="1">
    <location>
        <begin position="201"/>
        <end position="219"/>
    </location>
</feature>
<feature type="transmembrane region" description="Helical" evidence="1">
    <location>
        <begin position="92"/>
        <end position="112"/>
    </location>
</feature>
<keyword evidence="1" id="KW-0812">Transmembrane</keyword>
<evidence type="ECO:0000256" key="1">
    <source>
        <dbReference type="SAM" id="Phobius"/>
    </source>
</evidence>
<evidence type="ECO:0000313" key="3">
    <source>
        <dbReference type="WBParaSite" id="Pan_g23266.t1"/>
    </source>
</evidence>
<reference evidence="2" key="1">
    <citation type="journal article" date="2013" name="Genetics">
        <title>The draft genome and transcriptome of Panagrellus redivivus are shaped by the harsh demands of a free-living lifestyle.</title>
        <authorList>
            <person name="Srinivasan J."/>
            <person name="Dillman A.R."/>
            <person name="Macchietto M.G."/>
            <person name="Heikkinen L."/>
            <person name="Lakso M."/>
            <person name="Fracchia K.M."/>
            <person name="Antoshechkin I."/>
            <person name="Mortazavi A."/>
            <person name="Wong G."/>
            <person name="Sternberg P.W."/>
        </authorList>
    </citation>
    <scope>NUCLEOTIDE SEQUENCE [LARGE SCALE GENOMIC DNA]</scope>
    <source>
        <strain evidence="2">MT8872</strain>
    </source>
</reference>
<feature type="transmembrane region" description="Helical" evidence="1">
    <location>
        <begin position="124"/>
        <end position="143"/>
    </location>
</feature>
<proteinExistence type="predicted"/>
<name>A0A7E4VPC5_PANRE</name>
<feature type="transmembrane region" description="Helical" evidence="1">
    <location>
        <begin position="231"/>
        <end position="251"/>
    </location>
</feature>